<evidence type="ECO:0000259" key="1">
    <source>
        <dbReference type="Pfam" id="PF07971"/>
    </source>
</evidence>
<dbReference type="GO" id="GO:0000224">
    <property type="term" value="F:peptide-N4-(N-acetyl-beta-glucosaminyl)asparagine amidase activity"/>
    <property type="evidence" value="ECO:0007669"/>
    <property type="project" value="TreeGrafter"/>
</dbReference>
<dbReference type="GO" id="GO:0006516">
    <property type="term" value="P:glycoprotein catabolic process"/>
    <property type="evidence" value="ECO:0007669"/>
    <property type="project" value="TreeGrafter"/>
</dbReference>
<protein>
    <submittedName>
        <fullName evidence="2">Alpha-1,2-mannosidase</fullName>
    </submittedName>
</protein>
<comment type="caution">
    <text evidence="2">The sequence shown here is derived from an EMBL/GenBank/DDBJ whole genome shotgun (WGS) entry which is preliminary data.</text>
</comment>
<proteinExistence type="predicted"/>
<dbReference type="Gene3D" id="3.30.2080.10">
    <property type="entry name" value="GH92 mannosidase domain"/>
    <property type="match status" value="1"/>
</dbReference>
<name>A0A0W8FYA4_9ZZZZ</name>
<gene>
    <name evidence="2" type="ORF">ASZ90_004256</name>
</gene>
<dbReference type="AlphaFoldDB" id="A0A0W8FYA4"/>
<feature type="domain" description="Glycosyl hydrolase family 92" evidence="1">
    <location>
        <begin position="1"/>
        <end position="77"/>
    </location>
</feature>
<dbReference type="Pfam" id="PF07971">
    <property type="entry name" value="Glyco_hydro_92"/>
    <property type="match status" value="1"/>
</dbReference>
<organism evidence="2">
    <name type="scientific">hydrocarbon metagenome</name>
    <dbReference type="NCBI Taxonomy" id="938273"/>
    <lineage>
        <taxon>unclassified sequences</taxon>
        <taxon>metagenomes</taxon>
        <taxon>ecological metagenomes</taxon>
    </lineage>
</organism>
<dbReference type="GO" id="GO:0005829">
    <property type="term" value="C:cytosol"/>
    <property type="evidence" value="ECO:0007669"/>
    <property type="project" value="TreeGrafter"/>
</dbReference>
<dbReference type="PANTHER" id="PTHR12143">
    <property type="entry name" value="PEPTIDE N-GLYCANASE PNGASE -RELATED"/>
    <property type="match status" value="1"/>
</dbReference>
<accession>A0A0W8FYA4</accession>
<dbReference type="PANTHER" id="PTHR12143:SF43">
    <property type="entry name" value="PUTATIVE-RELATED"/>
    <property type="match status" value="1"/>
</dbReference>
<reference evidence="2" key="1">
    <citation type="journal article" date="2015" name="Proc. Natl. Acad. Sci. U.S.A.">
        <title>Networks of energetic and metabolic interactions define dynamics in microbial communities.</title>
        <authorList>
            <person name="Embree M."/>
            <person name="Liu J.K."/>
            <person name="Al-Bassam M.M."/>
            <person name="Zengler K."/>
        </authorList>
    </citation>
    <scope>NUCLEOTIDE SEQUENCE</scope>
</reference>
<dbReference type="InterPro" id="IPR050883">
    <property type="entry name" value="PNGase"/>
</dbReference>
<sequence length="99" mass="11035">MGFYPNAGQNLYLMSSPIFNEIKIDIGSGKTFTIIAENLSQDNIYIQEATLNGSEFNNAWFTHDDLLNNNELKLIMTNKSTGWGSTNVPTSTSEILNKL</sequence>
<dbReference type="EMBL" id="LNQE01000575">
    <property type="protein sequence ID" value="KUG25911.1"/>
    <property type="molecule type" value="Genomic_DNA"/>
</dbReference>
<evidence type="ECO:0000313" key="2">
    <source>
        <dbReference type="EMBL" id="KUG25911.1"/>
    </source>
</evidence>
<dbReference type="InterPro" id="IPR012939">
    <property type="entry name" value="Glyco_hydro_92"/>
</dbReference>